<gene>
    <name evidence="4" type="ORF">FSP39_010966</name>
</gene>
<evidence type="ECO:0000256" key="1">
    <source>
        <dbReference type="SAM" id="Coils"/>
    </source>
</evidence>
<dbReference type="InterPro" id="IPR019536">
    <property type="entry name" value="USHBP1_PDZ-bd"/>
</dbReference>
<evidence type="ECO:0000259" key="3">
    <source>
        <dbReference type="Pfam" id="PF10506"/>
    </source>
</evidence>
<feature type="region of interest" description="Disordered" evidence="2">
    <location>
        <begin position="241"/>
        <end position="267"/>
    </location>
</feature>
<comment type="caution">
    <text evidence="4">The sequence shown here is derived from an EMBL/GenBank/DDBJ whole genome shotgun (WGS) entry which is preliminary data.</text>
</comment>
<feature type="compositionally biased region" description="Low complexity" evidence="2">
    <location>
        <begin position="625"/>
        <end position="642"/>
    </location>
</feature>
<evidence type="ECO:0000313" key="5">
    <source>
        <dbReference type="Proteomes" id="UP001186944"/>
    </source>
</evidence>
<protein>
    <recommendedName>
        <fullName evidence="3">Harmonin-binding protein USHBP1 PDZ-binding domain-containing protein</fullName>
    </recommendedName>
</protein>
<dbReference type="Pfam" id="PF10506">
    <property type="entry name" value="USHBP1_PDZ-bd"/>
    <property type="match status" value="2"/>
</dbReference>
<proteinExistence type="predicted"/>
<dbReference type="PANTHER" id="PTHR23347">
    <property type="entry name" value="COLORECTAL MUTANT CANCER PROTEIN MCC PROTEIN -RELATED"/>
    <property type="match status" value="1"/>
</dbReference>
<feature type="domain" description="Harmonin-binding protein USHBP1 PDZ-binding" evidence="3">
    <location>
        <begin position="806"/>
        <end position="871"/>
    </location>
</feature>
<dbReference type="Proteomes" id="UP001186944">
    <property type="component" value="Unassembled WGS sequence"/>
</dbReference>
<feature type="coiled-coil region" evidence="1">
    <location>
        <begin position="481"/>
        <end position="515"/>
    </location>
</feature>
<sequence>MSVNRPGFKLVNGHGVFMDKHEARARSSTRPPTFSCRRSWSPLLRNGQARCRTNSSSSEADAYPHGDRSLLYRTNSAASDTDMYRNISLVEEMSSDRGRLYLHLAALTSLKGEIIEQSNRLKHVTNERDVLEKQLNRTQTDKLRLQREFEDRLEQITVRYEERVTELHSVIAELRKKIERHQINVIREEEEYEEDAAAHSTKSNDGGSHHANDSQANSLDILGNDLNSEISRVVTELESAIDERKKSSGQVDEACNTDNVPEQNDSDSVEEKALEACKQVEVFEFEECTTPPLPPPRGLRPATFHPPPPPPPNEFPEPAYLQEEINSLRQDCGVLHETVQKQESELNLHKAAVGSLREERDRLRKKVQELHGILQHYDIQLSSPQHSRTATPTKAPTQHNADNRSQSSNEAFPVAKVAELKKLKTCANDRPVLGPEISSSNQLPNTKVAEHLVQGLQECSNMQEIVQTIYTSGSEMTDSKVQEFEIEFERLQSKIDNLKSQNDLLALTLEESKSQSDRLSVLIGKYESNNTALQLAVNYSDQAIEAYDVLLALIESELGLVLTNSRVLGVSGGHRNFAQNPEEIAQLTQRSRNSRKIAENVAKHLLQKLDRNYMSTASNPWEELSSTNRTASSHGSSSGCSSEDFNKADEQRLREFIQQVKSDRAAVKSTVMELESLHLDSPSVDSGRGSDGPRIDLENAVLMQELMAMKEEKTELKAQNYIIEKEKRAIELRLSGKESQEQAYMIQIEHLKAEVAEKDQLIHKDPTLAQVSIDDFPSTFTMGECRSHDPVEITIELNNALKREKKLKARVQELVIALEKLSRNSEIRHQQSAEFVNDLKRANSALIAAFDKAKKKYQGKLKKLEVQIQSLTERYEGQVCHCYVYITILSHKAGVPHFIIVIQL</sequence>
<dbReference type="AlphaFoldDB" id="A0AA88XV69"/>
<feature type="domain" description="Harmonin-binding protein USHBP1 PDZ-binding" evidence="3">
    <location>
        <begin position="490"/>
        <end position="553"/>
    </location>
</feature>
<dbReference type="EMBL" id="VSWD01000009">
    <property type="protein sequence ID" value="KAK3093091.1"/>
    <property type="molecule type" value="Genomic_DNA"/>
</dbReference>
<reference evidence="4" key="1">
    <citation type="submission" date="2019-08" db="EMBL/GenBank/DDBJ databases">
        <title>The improved chromosome-level genome for the pearl oyster Pinctada fucata martensii using PacBio sequencing and Hi-C.</title>
        <authorList>
            <person name="Zheng Z."/>
        </authorList>
    </citation>
    <scope>NUCLEOTIDE SEQUENCE</scope>
    <source>
        <strain evidence="4">ZZ-2019</strain>
        <tissue evidence="4">Adductor muscle</tissue>
    </source>
</reference>
<evidence type="ECO:0000256" key="2">
    <source>
        <dbReference type="SAM" id="MobiDB-lite"/>
    </source>
</evidence>
<keyword evidence="1" id="KW-0175">Coiled coil</keyword>
<dbReference type="InterPro" id="IPR040171">
    <property type="entry name" value="USBP1-like"/>
</dbReference>
<feature type="coiled-coil region" evidence="1">
    <location>
        <begin position="797"/>
        <end position="874"/>
    </location>
</feature>
<accession>A0AA88XV69</accession>
<name>A0AA88XV69_PINIB</name>
<organism evidence="4 5">
    <name type="scientific">Pinctada imbricata</name>
    <name type="common">Atlantic pearl-oyster</name>
    <name type="synonym">Pinctada martensii</name>
    <dbReference type="NCBI Taxonomy" id="66713"/>
    <lineage>
        <taxon>Eukaryota</taxon>
        <taxon>Metazoa</taxon>
        <taxon>Spiralia</taxon>
        <taxon>Lophotrochozoa</taxon>
        <taxon>Mollusca</taxon>
        <taxon>Bivalvia</taxon>
        <taxon>Autobranchia</taxon>
        <taxon>Pteriomorphia</taxon>
        <taxon>Pterioida</taxon>
        <taxon>Pterioidea</taxon>
        <taxon>Pteriidae</taxon>
        <taxon>Pinctada</taxon>
    </lineage>
</organism>
<evidence type="ECO:0000313" key="4">
    <source>
        <dbReference type="EMBL" id="KAK3093091.1"/>
    </source>
</evidence>
<feature type="coiled-coil region" evidence="1">
    <location>
        <begin position="339"/>
        <end position="366"/>
    </location>
</feature>
<dbReference type="PANTHER" id="PTHR23347:SF6">
    <property type="entry name" value="FI17904P1"/>
    <property type="match status" value="1"/>
</dbReference>
<feature type="region of interest" description="Disordered" evidence="2">
    <location>
        <begin position="380"/>
        <end position="411"/>
    </location>
</feature>
<feature type="compositionally biased region" description="Polar residues" evidence="2">
    <location>
        <begin position="380"/>
        <end position="410"/>
    </location>
</feature>
<feature type="region of interest" description="Disordered" evidence="2">
    <location>
        <begin position="621"/>
        <end position="645"/>
    </location>
</feature>
<keyword evidence="5" id="KW-1185">Reference proteome</keyword>
<feature type="region of interest" description="Disordered" evidence="2">
    <location>
        <begin position="189"/>
        <end position="219"/>
    </location>
</feature>